<feature type="domain" description="Lysosome-associated membrane glycoprotein 2-like transmembrane" evidence="9">
    <location>
        <begin position="103"/>
        <end position="134"/>
    </location>
</feature>
<dbReference type="CDD" id="cd12087">
    <property type="entry name" value="TM_EGFR-like"/>
    <property type="match status" value="1"/>
</dbReference>
<gene>
    <name evidence="10" type="ORF">EVEC_LOCUS2484</name>
</gene>
<reference evidence="12" key="1">
    <citation type="submission" date="2017-02" db="UniProtKB">
        <authorList>
            <consortium name="WormBaseParasite"/>
        </authorList>
    </citation>
    <scope>IDENTIFICATION</scope>
</reference>
<evidence type="ECO:0000256" key="4">
    <source>
        <dbReference type="ARBA" id="ARBA00022989"/>
    </source>
</evidence>
<dbReference type="PANTHER" id="PTHR11506">
    <property type="entry name" value="LYSOSOME-ASSOCIATED MEMBRANE GLYCOPROTEIN"/>
    <property type="match status" value="1"/>
</dbReference>
<evidence type="ECO:0000256" key="2">
    <source>
        <dbReference type="ARBA" id="ARBA00022692"/>
    </source>
</evidence>
<keyword evidence="6" id="KW-0325">Glycoprotein</keyword>
<evidence type="ECO:0000313" key="12">
    <source>
        <dbReference type="WBParaSite" id="EVEC_0000277601-mRNA-1"/>
    </source>
</evidence>
<protein>
    <submittedName>
        <fullName evidence="12">ZP domain-containing protein</fullName>
    </submittedName>
</protein>
<proteinExistence type="inferred from homology"/>
<evidence type="ECO:0000256" key="1">
    <source>
        <dbReference type="ARBA" id="ARBA00004251"/>
    </source>
</evidence>
<keyword evidence="3" id="KW-0732">Signal</keyword>
<dbReference type="Proteomes" id="UP000274131">
    <property type="component" value="Unassembled WGS sequence"/>
</dbReference>
<organism evidence="12">
    <name type="scientific">Enterobius vermicularis</name>
    <name type="common">Human pinworm</name>
    <dbReference type="NCBI Taxonomy" id="51028"/>
    <lineage>
        <taxon>Eukaryota</taxon>
        <taxon>Metazoa</taxon>
        <taxon>Ecdysozoa</taxon>
        <taxon>Nematoda</taxon>
        <taxon>Chromadorea</taxon>
        <taxon>Rhabditida</taxon>
        <taxon>Spirurina</taxon>
        <taxon>Oxyuridomorpha</taxon>
        <taxon>Oxyuroidea</taxon>
        <taxon>Oxyuridae</taxon>
        <taxon>Enterobius</taxon>
    </lineage>
</organism>
<dbReference type="WBParaSite" id="EVEC_0000277601-mRNA-1">
    <property type="protein sequence ID" value="EVEC_0000277601-mRNA-1"/>
    <property type="gene ID" value="EVEC_0000277601"/>
</dbReference>
<evidence type="ECO:0000256" key="8">
    <source>
        <dbReference type="SAM" id="Phobius"/>
    </source>
</evidence>
<keyword evidence="2 7" id="KW-0812">Transmembrane</keyword>
<feature type="transmembrane region" description="Helical" evidence="8">
    <location>
        <begin position="102"/>
        <end position="124"/>
    </location>
</feature>
<dbReference type="EMBL" id="UXUI01007389">
    <property type="protein sequence ID" value="VDD87341.1"/>
    <property type="molecule type" value="Genomic_DNA"/>
</dbReference>
<evidence type="ECO:0000259" key="9">
    <source>
        <dbReference type="Pfam" id="PF21222"/>
    </source>
</evidence>
<dbReference type="PANTHER" id="PTHR11506:SF35">
    <property type="entry name" value="LYSOSOME-ASSOCIATED MEMBRANE GLYCOPROTEIN 5"/>
    <property type="match status" value="1"/>
</dbReference>
<dbReference type="GO" id="GO:0005886">
    <property type="term" value="C:plasma membrane"/>
    <property type="evidence" value="ECO:0007669"/>
    <property type="project" value="TreeGrafter"/>
</dbReference>
<dbReference type="InterPro" id="IPR002000">
    <property type="entry name" value="Lysosome-assoc_membr_glycop"/>
</dbReference>
<evidence type="ECO:0000256" key="7">
    <source>
        <dbReference type="PROSITE-ProRule" id="PRU00740"/>
    </source>
</evidence>
<dbReference type="AlphaFoldDB" id="A0A0N4UYV3"/>
<dbReference type="Pfam" id="PF21222">
    <property type="entry name" value="Lamp2_2nd"/>
    <property type="match status" value="1"/>
</dbReference>
<dbReference type="InterPro" id="IPR048524">
    <property type="entry name" value="Lamp2-like_TM"/>
</dbReference>
<evidence type="ECO:0000313" key="10">
    <source>
        <dbReference type="EMBL" id="VDD87341.1"/>
    </source>
</evidence>
<dbReference type="GO" id="GO:0005765">
    <property type="term" value="C:lysosomal membrane"/>
    <property type="evidence" value="ECO:0007669"/>
    <property type="project" value="TreeGrafter"/>
</dbReference>
<evidence type="ECO:0000256" key="3">
    <source>
        <dbReference type="ARBA" id="ARBA00022729"/>
    </source>
</evidence>
<evidence type="ECO:0000313" key="11">
    <source>
        <dbReference type="Proteomes" id="UP000274131"/>
    </source>
</evidence>
<dbReference type="STRING" id="51028.A0A0N4UYV3"/>
<evidence type="ECO:0000256" key="6">
    <source>
        <dbReference type="ARBA" id="ARBA00023180"/>
    </source>
</evidence>
<comment type="subcellular location">
    <subcellularLocation>
        <location evidence="1">Cell membrane</location>
        <topology evidence="1">Single-pass type I membrane protein</topology>
    </subcellularLocation>
    <subcellularLocation>
        <location evidence="7">Membrane</location>
        <topology evidence="7">Single-pass type I membrane protein</topology>
    </subcellularLocation>
</comment>
<sequence>MKNETKDYQFNVTTVRVSGHCFGGVKTETSVTYVKNEEAQLDVSAEGSNGFRCSGSVLSLDHQSTLNLKNLRLVAFANLNGTDFVKEQVFEQCTLDARTSEIVPIVVGACLAMLVIVVLIAYLIGRARAKRQGYASV</sequence>
<accession>A0A0N4UYV3</accession>
<dbReference type="GO" id="GO:0072594">
    <property type="term" value="P:establishment of protein localization to organelle"/>
    <property type="evidence" value="ECO:0007669"/>
    <property type="project" value="TreeGrafter"/>
</dbReference>
<dbReference type="OrthoDB" id="6232933at2759"/>
<comment type="caution">
    <text evidence="7">Lacks conserved residue(s) required for the propagation of feature annotation.</text>
</comment>
<keyword evidence="4 8" id="KW-1133">Transmembrane helix</keyword>
<dbReference type="GO" id="GO:0031902">
    <property type="term" value="C:late endosome membrane"/>
    <property type="evidence" value="ECO:0007669"/>
    <property type="project" value="TreeGrafter"/>
</dbReference>
<keyword evidence="5 7" id="KW-0472">Membrane</keyword>
<name>A0A0N4UYV3_ENTVE</name>
<comment type="similarity">
    <text evidence="7">Belongs to the LAMP family.</text>
</comment>
<dbReference type="PROSITE" id="PS51407">
    <property type="entry name" value="LAMP_3"/>
    <property type="match status" value="1"/>
</dbReference>
<evidence type="ECO:0000256" key="5">
    <source>
        <dbReference type="ARBA" id="ARBA00023136"/>
    </source>
</evidence>
<keyword evidence="11" id="KW-1185">Reference proteome</keyword>
<reference evidence="10 11" key="2">
    <citation type="submission" date="2018-10" db="EMBL/GenBank/DDBJ databases">
        <authorList>
            <consortium name="Pathogen Informatics"/>
        </authorList>
    </citation>
    <scope>NUCLEOTIDE SEQUENCE [LARGE SCALE GENOMIC DNA]</scope>
</reference>